<dbReference type="Proteomes" id="UP001460270">
    <property type="component" value="Unassembled WGS sequence"/>
</dbReference>
<reference evidence="5" key="1">
    <citation type="submission" date="2024-04" db="EMBL/GenBank/DDBJ databases">
        <title>Salinicola lusitanus LLJ914,a marine bacterium isolated from the Okinawa Trough.</title>
        <authorList>
            <person name="Li J."/>
        </authorList>
    </citation>
    <scope>NUCLEOTIDE SEQUENCE [LARGE SCALE GENOMIC DNA]</scope>
</reference>
<dbReference type="AlphaFoldDB" id="A0AAW0P1B4"/>
<keyword evidence="5" id="KW-1185">Reference proteome</keyword>
<dbReference type="InterPro" id="IPR006703">
    <property type="entry name" value="G_AIG1"/>
</dbReference>
<evidence type="ECO:0000313" key="5">
    <source>
        <dbReference type="Proteomes" id="UP001460270"/>
    </source>
</evidence>
<name>A0AAW0P1B4_9GOBI</name>
<evidence type="ECO:0000313" key="4">
    <source>
        <dbReference type="EMBL" id="KAK7907214.1"/>
    </source>
</evidence>
<organism evidence="4 5">
    <name type="scientific">Mugilogobius chulae</name>
    <name type="common">yellowstripe goby</name>
    <dbReference type="NCBI Taxonomy" id="88201"/>
    <lineage>
        <taxon>Eukaryota</taxon>
        <taxon>Metazoa</taxon>
        <taxon>Chordata</taxon>
        <taxon>Craniata</taxon>
        <taxon>Vertebrata</taxon>
        <taxon>Euteleostomi</taxon>
        <taxon>Actinopterygii</taxon>
        <taxon>Neopterygii</taxon>
        <taxon>Teleostei</taxon>
        <taxon>Neoteleostei</taxon>
        <taxon>Acanthomorphata</taxon>
        <taxon>Gobiaria</taxon>
        <taxon>Gobiiformes</taxon>
        <taxon>Gobioidei</taxon>
        <taxon>Gobiidae</taxon>
        <taxon>Gobionellinae</taxon>
        <taxon>Mugilogobius</taxon>
    </lineage>
</organism>
<evidence type="ECO:0000256" key="1">
    <source>
        <dbReference type="ARBA" id="ARBA00008535"/>
    </source>
</evidence>
<dbReference type="EMBL" id="JBBPFD010000011">
    <property type="protein sequence ID" value="KAK7907214.1"/>
    <property type="molecule type" value="Genomic_DNA"/>
</dbReference>
<sequence length="409" mass="46341">MASSLQKCCQDSVRIHSGPPALYQLKLKRANLDRRSDQQSKLRRFTYGQQNPKYPTKTILLVGATGSGKSTLINALVNFVMGVKFEDKMWFEIVADESDRAQSESQTSEISVYEIFGFEGKTVPFSLTIIDTPGYGDTRGIKYDDINSKKLQELFGVLSGRTEIDAVGFVMKATENRLDERMSYIFNSVTSLFGKNMEENIVMMFTFSDGSEPTSALRALKDANIKCATDEDGDPAYFLFNNRQKEKRQAGKAAEKAAKFAFETSEEGLEEFTDCLERSEPQSLTSTVQVMMERKQLTMCIQDIKELKTSPAGQMQNIVHSFRHLQVTPGEKMFHLLDEALCIIEHLEEIALNVDSVSTFIHLDFLIENMKENVEFKASNHGALQKLERIKNRMNKPNQAGAVYYKLRR</sequence>
<dbReference type="Gene3D" id="3.40.50.300">
    <property type="entry name" value="P-loop containing nucleotide triphosphate hydrolases"/>
    <property type="match status" value="1"/>
</dbReference>
<dbReference type="PANTHER" id="PTHR32046:SF11">
    <property type="entry name" value="IMMUNE-ASSOCIATED NUCLEOTIDE-BINDING PROTEIN 10-LIKE"/>
    <property type="match status" value="1"/>
</dbReference>
<dbReference type="Pfam" id="PF04548">
    <property type="entry name" value="AIG1"/>
    <property type="match status" value="1"/>
</dbReference>
<dbReference type="PANTHER" id="PTHR32046">
    <property type="entry name" value="G DOMAIN-CONTAINING PROTEIN"/>
    <property type="match status" value="1"/>
</dbReference>
<dbReference type="GO" id="GO:0005525">
    <property type="term" value="F:GTP binding"/>
    <property type="evidence" value="ECO:0007669"/>
    <property type="project" value="InterPro"/>
</dbReference>
<dbReference type="SUPFAM" id="SSF52540">
    <property type="entry name" value="P-loop containing nucleoside triphosphate hydrolases"/>
    <property type="match status" value="1"/>
</dbReference>
<accession>A0AAW0P1B4</accession>
<dbReference type="InterPro" id="IPR027417">
    <property type="entry name" value="P-loop_NTPase"/>
</dbReference>
<evidence type="ECO:0000256" key="2">
    <source>
        <dbReference type="ARBA" id="ARBA00022741"/>
    </source>
</evidence>
<proteinExistence type="inferred from homology"/>
<keyword evidence="2" id="KW-0547">Nucleotide-binding</keyword>
<gene>
    <name evidence="4" type="ORF">WMY93_015826</name>
</gene>
<comment type="similarity">
    <text evidence="1">Belongs to the TRAFAC class TrmE-Era-EngA-EngB-Septin-like GTPase superfamily. AIG1/Toc34/Toc159-like paraseptin GTPase family. IAN subfamily.</text>
</comment>
<feature type="domain" description="AIG1-type G" evidence="3">
    <location>
        <begin position="57"/>
        <end position="249"/>
    </location>
</feature>
<protein>
    <recommendedName>
        <fullName evidence="3">AIG1-type G domain-containing protein</fullName>
    </recommendedName>
</protein>
<comment type="caution">
    <text evidence="4">The sequence shown here is derived from an EMBL/GenBank/DDBJ whole genome shotgun (WGS) entry which is preliminary data.</text>
</comment>
<evidence type="ECO:0000259" key="3">
    <source>
        <dbReference type="Pfam" id="PF04548"/>
    </source>
</evidence>